<keyword evidence="2" id="KW-1185">Reference proteome</keyword>
<evidence type="ECO:0000313" key="2">
    <source>
        <dbReference type="Proteomes" id="UP001596303"/>
    </source>
</evidence>
<comment type="caution">
    <text evidence="1">The sequence shown here is derived from an EMBL/GenBank/DDBJ whole genome shotgun (WGS) entry which is preliminary data.</text>
</comment>
<proteinExistence type="predicted"/>
<protein>
    <submittedName>
        <fullName evidence="1">Uncharacterized protein</fullName>
    </submittedName>
</protein>
<dbReference type="Proteomes" id="UP001596303">
    <property type="component" value="Unassembled WGS sequence"/>
</dbReference>
<reference evidence="2" key="1">
    <citation type="journal article" date="2019" name="Int. J. Syst. Evol. Microbiol.">
        <title>The Global Catalogue of Microorganisms (GCM) 10K type strain sequencing project: providing services to taxonomists for standard genome sequencing and annotation.</title>
        <authorList>
            <consortium name="The Broad Institute Genomics Platform"/>
            <consortium name="The Broad Institute Genome Sequencing Center for Infectious Disease"/>
            <person name="Wu L."/>
            <person name="Ma J."/>
        </authorList>
    </citation>
    <scope>NUCLEOTIDE SEQUENCE [LARGE SCALE GENOMIC DNA]</scope>
    <source>
        <strain evidence="2">CGMCC-1.15741</strain>
    </source>
</reference>
<dbReference type="RefSeq" id="WP_377378214.1">
    <property type="nucleotide sequence ID" value="NZ_JBHSSW010000009.1"/>
</dbReference>
<gene>
    <name evidence="1" type="ORF">ACFQDM_08855</name>
</gene>
<name>A0ABW1SA82_9PROT</name>
<dbReference type="EMBL" id="JBHSSW010000009">
    <property type="protein sequence ID" value="MFC6198186.1"/>
    <property type="molecule type" value="Genomic_DNA"/>
</dbReference>
<accession>A0ABW1SA82</accession>
<organism evidence="1 2">
    <name type="scientific">Ponticaulis profundi</name>
    <dbReference type="NCBI Taxonomy" id="2665222"/>
    <lineage>
        <taxon>Bacteria</taxon>
        <taxon>Pseudomonadati</taxon>
        <taxon>Pseudomonadota</taxon>
        <taxon>Alphaproteobacteria</taxon>
        <taxon>Hyphomonadales</taxon>
        <taxon>Hyphomonadaceae</taxon>
        <taxon>Ponticaulis</taxon>
    </lineage>
</organism>
<evidence type="ECO:0000313" key="1">
    <source>
        <dbReference type="EMBL" id="MFC6198186.1"/>
    </source>
</evidence>
<sequence>METLTPILTFGAFPNELFDLRFSWSGGVLILDLIPRDPYYVPNAKHSDAEKALEGIGAQKVGPASRFLRLRFDYVDALVVSNGADMSAHALNWSLDPDDHPSIAGQDFPYPLFLVEGSDWSEAVMPGVNHYRFSGPYCRADILGYEPDGEWLDVSAHS</sequence>